<evidence type="ECO:0000313" key="2">
    <source>
        <dbReference type="Proteomes" id="UP000030021"/>
    </source>
</evidence>
<dbReference type="OrthoDB" id="8089897at2"/>
<evidence type="ECO:0008006" key="3">
    <source>
        <dbReference type="Google" id="ProtNLM"/>
    </source>
</evidence>
<dbReference type="AlphaFoldDB" id="A0A0A0HDZ0"/>
<dbReference type="NCBIfam" id="NF033572">
    <property type="entry name" value="transpos_ISKra4"/>
    <property type="match status" value="1"/>
</dbReference>
<reference evidence="1 2" key="1">
    <citation type="submission" date="2013-01" db="EMBL/GenBank/DDBJ databases">
        <authorList>
            <person name="Fiebig A."/>
            <person name="Goeker M."/>
            <person name="Klenk H.-P.P."/>
        </authorList>
    </citation>
    <scope>NUCLEOTIDE SEQUENCE [LARGE SCALE GENOMIC DNA]</scope>
    <source>
        <strain evidence="1 2">DSM 17069</strain>
    </source>
</reference>
<organism evidence="1 2">
    <name type="scientific">Roseovarius mucosus DSM 17069</name>
    <dbReference type="NCBI Taxonomy" id="1288298"/>
    <lineage>
        <taxon>Bacteria</taxon>
        <taxon>Pseudomonadati</taxon>
        <taxon>Pseudomonadota</taxon>
        <taxon>Alphaproteobacteria</taxon>
        <taxon>Rhodobacterales</taxon>
        <taxon>Roseobacteraceae</taxon>
        <taxon>Roseovarius</taxon>
    </lineage>
</organism>
<name>A0A0A0HDZ0_9RHOB</name>
<protein>
    <recommendedName>
        <fullName evidence="3">Transposase</fullName>
    </recommendedName>
</protein>
<dbReference type="PATRIC" id="fig|1288298.3.peg.4244"/>
<comment type="caution">
    <text evidence="1">The sequence shown here is derived from an EMBL/GenBank/DDBJ whole genome shotgun (WGS) entry which is preliminary data.</text>
</comment>
<dbReference type="EMBL" id="AONH01000026">
    <property type="protein sequence ID" value="KGM85917.1"/>
    <property type="molecule type" value="Genomic_DNA"/>
</dbReference>
<evidence type="ECO:0000313" key="1">
    <source>
        <dbReference type="EMBL" id="KGM85917.1"/>
    </source>
</evidence>
<dbReference type="Proteomes" id="UP000030021">
    <property type="component" value="Unassembled WGS sequence"/>
</dbReference>
<dbReference type="eggNOG" id="COG3464">
    <property type="taxonomic scope" value="Bacteria"/>
</dbReference>
<sequence>MKVQIRIETEFGWCERRVHEISILERSLTEASAEDLGLSLAEGKVILREIQRAVLQDQVEEISEIERVCPTCQTYLPIHDRRSRRIDTLFGRVTVHAPRVRICMCRFLGFPECTAAFSPLTRVIPGQATPELYKLQADLAARHSFREAARLLNALTPCARQNHTTIRNRLASVADGLETQCAEIQKALEVQPDRSEMTVFLDSAYVRSRPEYQRRNFEVVVGSIESKTGSKRRFGLSLAGADHPLECLKSNLKAAGWRPGAAVTVLSDGDPALPRLVRNATNGNVKHILDWWHISARIRHVETTFYTLLSRIENSGTSDVEALVERLRWRIWHGQTQRALEELGILFRYAMQARECTAGEISEAALSAAARTMDLQTYLLHKLSALVDYGRRRRQGKAVSTSRAEGLVNEIANVRMGKKQRMRWSPRGAHRVATVRAAVLDGRLSARHLNAA</sequence>
<gene>
    <name evidence="1" type="ORF">rosmuc_04253</name>
</gene>
<dbReference type="HOGENOM" id="CLU_047254_1_1_5"/>
<dbReference type="RefSeq" id="WP_037275819.1">
    <property type="nucleotide sequence ID" value="NZ_KN293990.1"/>
</dbReference>
<proteinExistence type="predicted"/>
<accession>A0A0A0HDZ0</accession>